<evidence type="ECO:0000313" key="3">
    <source>
        <dbReference type="Proteomes" id="UP000327493"/>
    </source>
</evidence>
<comment type="caution">
    <text evidence="2">The sequence shown here is derived from an EMBL/GenBank/DDBJ whole genome shotgun (WGS) entry which is preliminary data.</text>
</comment>
<protein>
    <submittedName>
        <fullName evidence="2">Uncharacterized protein</fullName>
    </submittedName>
</protein>
<name>A0A5J5CGD4_9PERO</name>
<dbReference type="EMBL" id="VOFY01000022">
    <property type="protein sequence ID" value="KAA8580932.1"/>
    <property type="molecule type" value="Genomic_DNA"/>
</dbReference>
<accession>A0A5J5CGD4</accession>
<keyword evidence="3" id="KW-1185">Reference proteome</keyword>
<dbReference type="Proteomes" id="UP000327493">
    <property type="component" value="Chromosome 22"/>
</dbReference>
<evidence type="ECO:0000313" key="2">
    <source>
        <dbReference type="EMBL" id="KAA8580932.1"/>
    </source>
</evidence>
<reference evidence="2 3" key="1">
    <citation type="submission" date="2019-08" db="EMBL/GenBank/DDBJ databases">
        <title>A chromosome-level genome assembly, high-density linkage maps, and genome scans reveal the genomic architecture of hybrid incompatibilities underlying speciation via character displacement in darters (Percidae: Etheostominae).</title>
        <authorList>
            <person name="Moran R.L."/>
            <person name="Catchen J.M."/>
            <person name="Fuller R.C."/>
        </authorList>
    </citation>
    <scope>NUCLEOTIDE SEQUENCE [LARGE SCALE GENOMIC DNA]</scope>
    <source>
        <strain evidence="2">EspeVRDwgs_2016</strain>
        <tissue evidence="2">Muscle</tissue>
    </source>
</reference>
<evidence type="ECO:0000256" key="1">
    <source>
        <dbReference type="SAM" id="MobiDB-lite"/>
    </source>
</evidence>
<proteinExistence type="predicted"/>
<dbReference type="AlphaFoldDB" id="A0A5J5CGD4"/>
<feature type="region of interest" description="Disordered" evidence="1">
    <location>
        <begin position="1"/>
        <end position="20"/>
    </location>
</feature>
<organism evidence="2 3">
    <name type="scientific">Etheostoma spectabile</name>
    <name type="common">orangethroat darter</name>
    <dbReference type="NCBI Taxonomy" id="54343"/>
    <lineage>
        <taxon>Eukaryota</taxon>
        <taxon>Metazoa</taxon>
        <taxon>Chordata</taxon>
        <taxon>Craniata</taxon>
        <taxon>Vertebrata</taxon>
        <taxon>Euteleostomi</taxon>
        <taxon>Actinopterygii</taxon>
        <taxon>Neopterygii</taxon>
        <taxon>Teleostei</taxon>
        <taxon>Neoteleostei</taxon>
        <taxon>Acanthomorphata</taxon>
        <taxon>Eupercaria</taxon>
        <taxon>Perciformes</taxon>
        <taxon>Percoidei</taxon>
        <taxon>Percidae</taxon>
        <taxon>Etheostomatinae</taxon>
        <taxon>Etheostoma</taxon>
    </lineage>
</organism>
<gene>
    <name evidence="2" type="ORF">FQN60_013890</name>
</gene>
<sequence length="150" mass="17001">MKMEGYGETHTSTPNTTDRVRQVSRVLDLPSLQENRDTVCTEHHLTHTSLHLIAQAETASQDAQDETHFLHWNQPVLSTHQVPLDSTDTRGRKTDLLVIIGAESQNNELDQDHNERVQEHPRPELYLSNDVAPEPFCDIVVPAGLAFHYC</sequence>